<dbReference type="AlphaFoldDB" id="A0A1I2H8L4"/>
<sequence length="244" mass="25595">MISEPELTGGLDEPAPADIVTDDDPAPRRSPFAALNRRVWAAGLGGVLIASAVWAGALYAAGPRRAGAPDMHGYVLHGSPCAALTLKPLTDALKATDTQTVSPAVVHLGPALDQIRCTIETTSPIPLRGGTARYEVVVSIDLHKATDPAAEFEDQRDLDTSDLVPVTTTEPVPDLGDKAYLLTIDSGSQQLKVLHGGAVFTITLTGYDYLATSVNGQQGDSGNTTDLRVYQPALIATVRNVMKG</sequence>
<keyword evidence="2" id="KW-1133">Transmembrane helix</keyword>
<accession>A0A1I2H8L4</accession>
<evidence type="ECO:0000313" key="4">
    <source>
        <dbReference type="Proteomes" id="UP000199323"/>
    </source>
</evidence>
<evidence type="ECO:0000256" key="2">
    <source>
        <dbReference type="SAM" id="Phobius"/>
    </source>
</evidence>
<dbReference type="EMBL" id="FONG01000010">
    <property type="protein sequence ID" value="SFF25076.1"/>
    <property type="molecule type" value="Genomic_DNA"/>
</dbReference>
<reference evidence="4" key="1">
    <citation type="submission" date="2016-10" db="EMBL/GenBank/DDBJ databases">
        <authorList>
            <person name="Varghese N."/>
            <person name="Submissions S."/>
        </authorList>
    </citation>
    <scope>NUCLEOTIDE SEQUENCE [LARGE SCALE GENOMIC DNA]</scope>
    <source>
        <strain evidence="4">CGMCC 4.3510</strain>
    </source>
</reference>
<evidence type="ECO:0000256" key="1">
    <source>
        <dbReference type="SAM" id="MobiDB-lite"/>
    </source>
</evidence>
<dbReference type="OrthoDB" id="4515152at2"/>
<dbReference type="Proteomes" id="UP000199323">
    <property type="component" value="Unassembled WGS sequence"/>
</dbReference>
<evidence type="ECO:0000313" key="3">
    <source>
        <dbReference type="EMBL" id="SFF25076.1"/>
    </source>
</evidence>
<feature type="region of interest" description="Disordered" evidence="1">
    <location>
        <begin position="1"/>
        <end position="25"/>
    </location>
</feature>
<keyword evidence="2" id="KW-0472">Membrane</keyword>
<feature type="transmembrane region" description="Helical" evidence="2">
    <location>
        <begin position="39"/>
        <end position="61"/>
    </location>
</feature>
<name>A0A1I2H8L4_9ACTN</name>
<organism evidence="3 4">
    <name type="scientific">Actinacidiphila alni</name>
    <dbReference type="NCBI Taxonomy" id="380248"/>
    <lineage>
        <taxon>Bacteria</taxon>
        <taxon>Bacillati</taxon>
        <taxon>Actinomycetota</taxon>
        <taxon>Actinomycetes</taxon>
        <taxon>Kitasatosporales</taxon>
        <taxon>Streptomycetaceae</taxon>
        <taxon>Actinacidiphila</taxon>
    </lineage>
</organism>
<keyword evidence="4" id="KW-1185">Reference proteome</keyword>
<protein>
    <submittedName>
        <fullName evidence="3">Uncharacterized protein</fullName>
    </submittedName>
</protein>
<gene>
    <name evidence="3" type="ORF">SAMN05216251_110102</name>
</gene>
<proteinExistence type="predicted"/>
<dbReference type="RefSeq" id="WP_093714690.1">
    <property type="nucleotide sequence ID" value="NZ_FONG01000010.1"/>
</dbReference>
<keyword evidence="2" id="KW-0812">Transmembrane</keyword>